<dbReference type="EMBL" id="WOFH01000013">
    <property type="protein sequence ID" value="MUN41222.1"/>
    <property type="molecule type" value="Genomic_DNA"/>
</dbReference>
<accession>A0A7K1L9X1</accession>
<reference evidence="2 3" key="1">
    <citation type="submission" date="2019-11" db="EMBL/GenBank/DDBJ databases">
        <authorList>
            <person name="Cao P."/>
        </authorList>
    </citation>
    <scope>NUCLEOTIDE SEQUENCE [LARGE SCALE GENOMIC DNA]</scope>
    <source>
        <strain evidence="2 3">NEAU-AAG5</strain>
    </source>
</reference>
<name>A0A7K1L9X1_9ACTN</name>
<sequence length="175" mass="19353">MPTPICPWSTPSQPRGVCQQTSTRVAIEDGAKHWQPRAYGSPEWQKIYGRLRNTVEGMNGYAKADAHEGIEHGLAAQSLLPAFQPAHANERKINAWLATLPGPDGHPRRRAHHPARSLKTQGLGRPRTWLTHRSPRSQRTGLRNDKDPEACQLRGRFVTVGLRLSSVPPSGRGGI</sequence>
<keyword evidence="3" id="KW-1185">Reference proteome</keyword>
<feature type="compositionally biased region" description="Basic residues" evidence="1">
    <location>
        <begin position="107"/>
        <end position="116"/>
    </location>
</feature>
<evidence type="ECO:0000256" key="1">
    <source>
        <dbReference type="SAM" id="MobiDB-lite"/>
    </source>
</evidence>
<organism evidence="2 3">
    <name type="scientific">Actinomadura litoris</name>
    <dbReference type="NCBI Taxonomy" id="2678616"/>
    <lineage>
        <taxon>Bacteria</taxon>
        <taxon>Bacillati</taxon>
        <taxon>Actinomycetota</taxon>
        <taxon>Actinomycetes</taxon>
        <taxon>Streptosporangiales</taxon>
        <taxon>Thermomonosporaceae</taxon>
        <taxon>Actinomadura</taxon>
    </lineage>
</organism>
<dbReference type="RefSeq" id="WP_156220386.1">
    <property type="nucleotide sequence ID" value="NZ_WOFH01000013.1"/>
</dbReference>
<protein>
    <submittedName>
        <fullName evidence="2">Uncharacterized protein</fullName>
    </submittedName>
</protein>
<dbReference type="AlphaFoldDB" id="A0A7K1L9X1"/>
<dbReference type="Proteomes" id="UP000432015">
    <property type="component" value="Unassembled WGS sequence"/>
</dbReference>
<feature type="region of interest" description="Disordered" evidence="1">
    <location>
        <begin position="102"/>
        <end position="147"/>
    </location>
</feature>
<gene>
    <name evidence="2" type="ORF">GNZ18_32175</name>
</gene>
<evidence type="ECO:0000313" key="2">
    <source>
        <dbReference type="EMBL" id="MUN41222.1"/>
    </source>
</evidence>
<comment type="caution">
    <text evidence="2">The sequence shown here is derived from an EMBL/GenBank/DDBJ whole genome shotgun (WGS) entry which is preliminary data.</text>
</comment>
<proteinExistence type="predicted"/>
<evidence type="ECO:0000313" key="3">
    <source>
        <dbReference type="Proteomes" id="UP000432015"/>
    </source>
</evidence>